<dbReference type="GO" id="GO:0004518">
    <property type="term" value="F:nuclease activity"/>
    <property type="evidence" value="ECO:0007669"/>
    <property type="project" value="UniProtKB-KW"/>
</dbReference>
<comment type="function">
    <text evidence="5">Decapping enzyme for NAD-capped RNAs: specifically hydrolyzes the nicotinamide adenine dinucleotide (NAD) cap from a subset of RNAs by removing the entire NAD moiety from the 5'-end of an NAD-capped RNA. The NAD-cap is present at the 5'-end of some RNAs and snoRNAs. In contrast to the canonical 5'-end N7 methylguanosine (m7G) cap, the NAD cap promotes mRNA decay. Also acts as a non-canonical decapping enzyme that removes the entire cap structure of m7G capped or incompletely capped RNAs. Has decapping activity toward incomplete 5'-end m7G cap mRNAs such as unmethylated 5'-end-capped RNA (cap0), while it has no activity toward 2'-O-ribose methylated m7G cap (cap1). Also possesses RNA 5'-pyrophosphohydrolase activity by hydrolyzing the 5'-end triphosphate to release pyrophosphates. Stimulates exoribonuclease activity of Rat1, allowing it to degrade RNAs with stable secondary structure more effectively.</text>
</comment>
<comment type="similarity">
    <text evidence="2 7">Belongs to the DXO/Dom3Z family.</text>
</comment>
<feature type="domain" description="RAI1-like" evidence="8">
    <location>
        <begin position="35"/>
        <end position="389"/>
    </location>
</feature>
<comment type="cofactor">
    <cofactor evidence="1 7">
        <name>a divalent metal cation</name>
        <dbReference type="ChEBI" id="CHEBI:60240"/>
    </cofactor>
</comment>
<dbReference type="AlphaFoldDB" id="A0A4S8R4Z5"/>
<dbReference type="GO" id="GO:0034353">
    <property type="term" value="F:mRNA 5'-diphosphatase activity"/>
    <property type="evidence" value="ECO:0007669"/>
    <property type="project" value="TreeGrafter"/>
</dbReference>
<organism evidence="9 10">
    <name type="scientific">Botrytis galanthina</name>
    <dbReference type="NCBI Taxonomy" id="278940"/>
    <lineage>
        <taxon>Eukaryota</taxon>
        <taxon>Fungi</taxon>
        <taxon>Dikarya</taxon>
        <taxon>Ascomycota</taxon>
        <taxon>Pezizomycotina</taxon>
        <taxon>Leotiomycetes</taxon>
        <taxon>Helotiales</taxon>
        <taxon>Sclerotiniaceae</taxon>
        <taxon>Botrytis</taxon>
    </lineage>
</organism>
<keyword evidence="7" id="KW-0539">Nucleus</keyword>
<dbReference type="GO" id="GO:0003723">
    <property type="term" value="F:RNA binding"/>
    <property type="evidence" value="ECO:0007669"/>
    <property type="project" value="UniProtKB-KW"/>
</dbReference>
<evidence type="ECO:0000256" key="5">
    <source>
        <dbReference type="ARBA" id="ARBA00046211"/>
    </source>
</evidence>
<evidence type="ECO:0000256" key="4">
    <source>
        <dbReference type="ARBA" id="ARBA00044692"/>
    </source>
</evidence>
<evidence type="ECO:0000256" key="2">
    <source>
        <dbReference type="ARBA" id="ARBA00006562"/>
    </source>
</evidence>
<evidence type="ECO:0000313" key="9">
    <source>
        <dbReference type="EMBL" id="THV53017.1"/>
    </source>
</evidence>
<comment type="catalytic activity">
    <reaction evidence="6">
        <text>a 5'-end NAD(+)-phospho-ribonucleoside in mRNA + H2O = a 5'-end phospho-ribonucleoside in mRNA + NAD(+) + H(+)</text>
        <dbReference type="Rhea" id="RHEA:60880"/>
        <dbReference type="Rhea" id="RHEA-COMP:15692"/>
        <dbReference type="Rhea" id="RHEA-COMP:15698"/>
        <dbReference type="ChEBI" id="CHEBI:15377"/>
        <dbReference type="ChEBI" id="CHEBI:15378"/>
        <dbReference type="ChEBI" id="CHEBI:57540"/>
        <dbReference type="ChEBI" id="CHEBI:138282"/>
        <dbReference type="ChEBI" id="CHEBI:144029"/>
    </reaction>
    <physiologicalReaction direction="left-to-right" evidence="6">
        <dbReference type="Rhea" id="RHEA:60881"/>
    </physiologicalReaction>
</comment>
<accession>A0A4S8R4Z5</accession>
<comment type="subcellular location">
    <subcellularLocation>
        <location evidence="7">Nucleus</location>
    </subcellularLocation>
</comment>
<protein>
    <recommendedName>
        <fullName evidence="7">Decapping nuclease</fullName>
        <ecNumber evidence="7">3.6.1.-</ecNumber>
    </recommendedName>
</protein>
<evidence type="ECO:0000313" key="10">
    <source>
        <dbReference type="Proteomes" id="UP000308671"/>
    </source>
</evidence>
<sequence length="433" mass="49436">MNPNNQTHPQVHVFNTLPLNQFERTRDAGNTAISRPQEIAHFSYDDNHEFRLDDSSIRWYYPPDLGTDLNRGFETFRKHDDSKDEHLESLLRALMEKEKTTNLKTEADIITWRGMMTKIIASLFDSRDGFQMNATGQCMLDDELLSCGHQADLYSFVEEDHQYKVMTRARQDARQRPQPGRPSGDAMSFWGYKFETLCLMPTPWPETSRDYIENRDAEIVNNHAQYCSIVKTKIGSNALVIGGEVDGIYKGSKSEDGKSTEWLELKTSVTPRHRGDEQNFERKLLKFWLQSFLLGVPHIIVGKRSPDGILQSVERINTAQIPGMVKRGGNNSWDGDMCINFANQILQFLKATIIGDGVWKIRRREKSMAIEVFKVEEKGHGGILSDEFVEWRYTLEQQTILNSHAENNTVQMNGLNVTAGDAPQAARADIPMS</sequence>
<name>A0A4S8R4Z5_9HELO</name>
<dbReference type="Pfam" id="PF08652">
    <property type="entry name" value="RAI1"/>
    <property type="match status" value="1"/>
</dbReference>
<dbReference type="InterPro" id="IPR039039">
    <property type="entry name" value="RAI1-like_fam"/>
</dbReference>
<comment type="caution">
    <text evidence="9">The sequence shown here is derived from an EMBL/GenBank/DDBJ whole genome shotgun (WGS) entry which is preliminary data.</text>
</comment>
<evidence type="ECO:0000256" key="6">
    <source>
        <dbReference type="ARBA" id="ARBA00048124"/>
    </source>
</evidence>
<dbReference type="GO" id="GO:0005829">
    <property type="term" value="C:cytosol"/>
    <property type="evidence" value="ECO:0007669"/>
    <property type="project" value="TreeGrafter"/>
</dbReference>
<dbReference type="InterPro" id="IPR013961">
    <property type="entry name" value="RAI1"/>
</dbReference>
<reference evidence="9 10" key="1">
    <citation type="submission" date="2017-12" db="EMBL/GenBank/DDBJ databases">
        <title>Comparative genomics of Botrytis spp.</title>
        <authorList>
            <person name="Valero-Jimenez C.A."/>
            <person name="Tapia P."/>
            <person name="Veloso J."/>
            <person name="Silva-Moreno E."/>
            <person name="Staats M."/>
            <person name="Valdes J.H."/>
            <person name="Van Kan J.A.L."/>
        </authorList>
    </citation>
    <scope>NUCLEOTIDE SEQUENCE [LARGE SCALE GENOMIC DNA]</scope>
    <source>
        <strain evidence="9 10">MUCL435</strain>
    </source>
</reference>
<dbReference type="EMBL" id="PQXL01000062">
    <property type="protein sequence ID" value="THV53017.1"/>
    <property type="molecule type" value="Genomic_DNA"/>
</dbReference>
<evidence type="ECO:0000259" key="8">
    <source>
        <dbReference type="Pfam" id="PF08652"/>
    </source>
</evidence>
<dbReference type="GO" id="GO:0000166">
    <property type="term" value="F:nucleotide binding"/>
    <property type="evidence" value="ECO:0007669"/>
    <property type="project" value="UniProtKB-KW"/>
</dbReference>
<gene>
    <name evidence="9" type="ORF">BGAL_0062g00330</name>
</gene>
<evidence type="ECO:0000256" key="3">
    <source>
        <dbReference type="ARBA" id="ARBA00044676"/>
    </source>
</evidence>
<keyword evidence="7" id="KW-0378">Hydrolase</keyword>
<proteinExistence type="inferred from homology"/>
<dbReference type="GO" id="GO:0000956">
    <property type="term" value="P:nuclear-transcribed mRNA catabolic process"/>
    <property type="evidence" value="ECO:0007669"/>
    <property type="project" value="TreeGrafter"/>
</dbReference>
<dbReference type="GO" id="GO:0046872">
    <property type="term" value="F:metal ion binding"/>
    <property type="evidence" value="ECO:0007669"/>
    <property type="project" value="UniProtKB-KW"/>
</dbReference>
<dbReference type="OrthoDB" id="5853397at2759"/>
<keyword evidence="7" id="KW-0479">Metal-binding</keyword>
<keyword evidence="7" id="KW-0547">Nucleotide-binding</keyword>
<dbReference type="Proteomes" id="UP000308671">
    <property type="component" value="Unassembled WGS sequence"/>
</dbReference>
<evidence type="ECO:0000256" key="1">
    <source>
        <dbReference type="ARBA" id="ARBA00001968"/>
    </source>
</evidence>
<dbReference type="PANTHER" id="PTHR12395">
    <property type="entry name" value="DOM-3 RELATED"/>
    <property type="match status" value="1"/>
</dbReference>
<comment type="catalytic activity">
    <reaction evidence="3">
        <text>a 5'-end (N(7)-methyl 5'-triphosphoguanosine)-ribonucleoside-ribonucleotide in mRNA + H2O = a (N(7)-methyl 5'-triphosphoguanosine)-nucleoside + a 5'-end phospho-ribonucleoside in mRNA + H(+)</text>
        <dbReference type="Rhea" id="RHEA:66928"/>
        <dbReference type="Rhea" id="RHEA-COMP:15692"/>
        <dbReference type="Rhea" id="RHEA-COMP:17313"/>
        <dbReference type="ChEBI" id="CHEBI:15377"/>
        <dbReference type="ChEBI" id="CHEBI:15378"/>
        <dbReference type="ChEBI" id="CHEBI:138282"/>
        <dbReference type="ChEBI" id="CHEBI:172876"/>
        <dbReference type="ChEBI" id="CHEBI:172877"/>
    </reaction>
    <physiologicalReaction direction="left-to-right" evidence="3">
        <dbReference type="Rhea" id="RHEA:66929"/>
    </physiologicalReaction>
</comment>
<dbReference type="GO" id="GO:0110155">
    <property type="term" value="P:NAD-cap decapping"/>
    <property type="evidence" value="ECO:0007669"/>
    <property type="project" value="TreeGrafter"/>
</dbReference>
<evidence type="ECO:0000256" key="7">
    <source>
        <dbReference type="RuleBase" id="RU367113"/>
    </source>
</evidence>
<keyword evidence="10" id="KW-1185">Reference proteome</keyword>
<keyword evidence="7" id="KW-0540">Nuclease</keyword>
<dbReference type="EC" id="3.6.1.-" evidence="7"/>
<dbReference type="PANTHER" id="PTHR12395:SF9">
    <property type="entry name" value="DECAPPING AND EXORIBONUCLEASE PROTEIN"/>
    <property type="match status" value="1"/>
</dbReference>
<dbReference type="GO" id="GO:0005634">
    <property type="term" value="C:nucleus"/>
    <property type="evidence" value="ECO:0007669"/>
    <property type="project" value="UniProtKB-SubCell"/>
</dbReference>
<comment type="catalytic activity">
    <reaction evidence="4">
        <text>a 5'-end triphospho-ribonucleoside in mRNA + H2O = a 5'-end phospho-ribonucleoside in mRNA + diphosphate + H(+)</text>
        <dbReference type="Rhea" id="RHEA:78683"/>
        <dbReference type="Rhea" id="RHEA-COMP:15692"/>
        <dbReference type="Rhea" id="RHEA-COMP:17164"/>
        <dbReference type="ChEBI" id="CHEBI:15377"/>
        <dbReference type="ChEBI" id="CHEBI:15378"/>
        <dbReference type="ChEBI" id="CHEBI:33019"/>
        <dbReference type="ChEBI" id="CHEBI:138282"/>
        <dbReference type="ChEBI" id="CHEBI:167618"/>
    </reaction>
    <physiologicalReaction direction="left-to-right" evidence="4">
        <dbReference type="Rhea" id="RHEA:78684"/>
    </physiologicalReaction>
</comment>
<keyword evidence="7" id="KW-0694">RNA-binding</keyword>